<keyword evidence="2" id="KW-0413">Isomerase</keyword>
<dbReference type="Proteomes" id="UP000534186">
    <property type="component" value="Unassembled WGS sequence"/>
</dbReference>
<dbReference type="PANTHER" id="PTHR36114:SF1">
    <property type="entry name" value="16.7 KDA PROTEIN IN WHIE LOCUS"/>
    <property type="match status" value="1"/>
</dbReference>
<sequence length="132" mass="14544">MISIKSCMLRVAGSIETRGLTMNGQLPEVITLTAESSLQVGYDNHPIAKINDHVVRIATMVEPYYWHFHPNSDETFLVVEGRLAIEFESGSVELGPGQLVTIPRGVRHRTRPVGGRSVNITFELAQSETVAV</sequence>
<dbReference type="InterPro" id="IPR011051">
    <property type="entry name" value="RmlC_Cupin_sf"/>
</dbReference>
<accession>A0A7Y9NN30</accession>
<comment type="caution">
    <text evidence="2">The sequence shown here is derived from an EMBL/GenBank/DDBJ whole genome shotgun (WGS) entry which is preliminary data.</text>
</comment>
<dbReference type="EMBL" id="JACCCV010000002">
    <property type="protein sequence ID" value="NYF52282.1"/>
    <property type="molecule type" value="Genomic_DNA"/>
</dbReference>
<dbReference type="CDD" id="cd02226">
    <property type="entry name" value="cupin_YdbB-like"/>
    <property type="match status" value="1"/>
</dbReference>
<dbReference type="InterPro" id="IPR013096">
    <property type="entry name" value="Cupin_2"/>
</dbReference>
<gene>
    <name evidence="2" type="ORF">HDF12_002681</name>
</gene>
<dbReference type="PANTHER" id="PTHR36114">
    <property type="entry name" value="16.7 KDA PROTEIN IN WHIE LOCUS"/>
    <property type="match status" value="1"/>
</dbReference>
<dbReference type="InterPro" id="IPR014710">
    <property type="entry name" value="RmlC-like_jellyroll"/>
</dbReference>
<dbReference type="Gene3D" id="2.60.120.10">
    <property type="entry name" value="Jelly Rolls"/>
    <property type="match status" value="1"/>
</dbReference>
<dbReference type="GO" id="GO:0016853">
    <property type="term" value="F:isomerase activity"/>
    <property type="evidence" value="ECO:0007669"/>
    <property type="project" value="UniProtKB-KW"/>
</dbReference>
<protein>
    <submittedName>
        <fullName evidence="2">Mannose-6-phosphate isomerase-like protein (Cupin superfamily)</fullName>
    </submittedName>
</protein>
<reference evidence="2 3" key="1">
    <citation type="submission" date="2020-07" db="EMBL/GenBank/DDBJ databases">
        <title>Genomic Encyclopedia of Type Strains, Phase IV (KMG-V): Genome sequencing to study the core and pangenomes of soil and plant-associated prokaryotes.</title>
        <authorList>
            <person name="Whitman W."/>
        </authorList>
    </citation>
    <scope>NUCLEOTIDE SEQUENCE [LARGE SCALE GENOMIC DNA]</scope>
    <source>
        <strain evidence="2 3">M8UP30</strain>
    </source>
</reference>
<dbReference type="SUPFAM" id="SSF51182">
    <property type="entry name" value="RmlC-like cupins"/>
    <property type="match status" value="1"/>
</dbReference>
<dbReference type="AlphaFoldDB" id="A0A7Y9NN30"/>
<organism evidence="2 3">
    <name type="scientific">Tunturiibacter lichenicola</name>
    <dbReference type="NCBI Taxonomy" id="2051959"/>
    <lineage>
        <taxon>Bacteria</taxon>
        <taxon>Pseudomonadati</taxon>
        <taxon>Acidobacteriota</taxon>
        <taxon>Terriglobia</taxon>
        <taxon>Terriglobales</taxon>
        <taxon>Acidobacteriaceae</taxon>
        <taxon>Tunturiibacter</taxon>
    </lineage>
</organism>
<evidence type="ECO:0000259" key="1">
    <source>
        <dbReference type="Pfam" id="PF07883"/>
    </source>
</evidence>
<evidence type="ECO:0000313" key="2">
    <source>
        <dbReference type="EMBL" id="NYF52282.1"/>
    </source>
</evidence>
<name>A0A7Y9NN30_9BACT</name>
<dbReference type="Pfam" id="PF07883">
    <property type="entry name" value="Cupin_2"/>
    <property type="match status" value="1"/>
</dbReference>
<evidence type="ECO:0000313" key="3">
    <source>
        <dbReference type="Proteomes" id="UP000534186"/>
    </source>
</evidence>
<feature type="domain" description="Cupin type-2" evidence="1">
    <location>
        <begin position="66"/>
        <end position="114"/>
    </location>
</feature>
<dbReference type="InterPro" id="IPR052044">
    <property type="entry name" value="PKS_Associated_Protein"/>
</dbReference>
<proteinExistence type="predicted"/>